<accession>A0A919VKY5</accession>
<gene>
    <name evidence="1" type="ORF">Aco04nite_04610</name>
</gene>
<name>A0A919VKY5_9ACTN</name>
<comment type="caution">
    <text evidence="1">The sequence shown here is derived from an EMBL/GenBank/DDBJ whole genome shotgun (WGS) entry which is preliminary data.</text>
</comment>
<dbReference type="AlphaFoldDB" id="A0A919VKY5"/>
<organism evidence="1 2">
    <name type="scientific">Winogradskya consettensis</name>
    <dbReference type="NCBI Taxonomy" id="113560"/>
    <lineage>
        <taxon>Bacteria</taxon>
        <taxon>Bacillati</taxon>
        <taxon>Actinomycetota</taxon>
        <taxon>Actinomycetes</taxon>
        <taxon>Micromonosporales</taxon>
        <taxon>Micromonosporaceae</taxon>
        <taxon>Winogradskya</taxon>
    </lineage>
</organism>
<proteinExistence type="predicted"/>
<dbReference type="Proteomes" id="UP000680865">
    <property type="component" value="Unassembled WGS sequence"/>
</dbReference>
<reference evidence="1" key="1">
    <citation type="submission" date="2021-03" db="EMBL/GenBank/DDBJ databases">
        <title>Whole genome shotgun sequence of Actinoplanes consettensis NBRC 14913.</title>
        <authorList>
            <person name="Komaki H."/>
            <person name="Tamura T."/>
        </authorList>
    </citation>
    <scope>NUCLEOTIDE SEQUENCE</scope>
    <source>
        <strain evidence="1">NBRC 14913</strain>
    </source>
</reference>
<keyword evidence="2" id="KW-1185">Reference proteome</keyword>
<dbReference type="RefSeq" id="WP_212995531.1">
    <property type="nucleotide sequence ID" value="NZ_BAAATW010000009.1"/>
</dbReference>
<sequence>MAQGFIDWASLTEVANSYAGPMRDAYRWSAVSSIQATCGIVHGRQFRVLPSPGSRRLSTKGPHDVLRMAVTDLVDSAQLPSNTVDRTATDVKRWAQDNTTRLRQIVDTCMSDPDKLYGPKCGFDQWLATALGANREATTLRVGGLFDLSLRAPLSAVLEVGDQELARAWEHSSEAATLGTDSDLYELVSRAHVLSILLRGRYHDLVARSAGIQVMHHPIRGPLLPELPEADLPPVPYELTNSERFMAQLLWASGFAERDADRRIRLWADNVRLVRTAVLAELIDLPHRTSETRALDTAVDAARNAGVRAHSRLVDDGIDLLLAAGVGALTSFVVNGWPDMVTTLATYAGSRKEQLGARVAKQVFDSNRRLRHLAETPGRVTGRFASPGEPRMAGGDA</sequence>
<evidence type="ECO:0000313" key="2">
    <source>
        <dbReference type="Proteomes" id="UP000680865"/>
    </source>
</evidence>
<protein>
    <submittedName>
        <fullName evidence="1">Uncharacterized protein</fullName>
    </submittedName>
</protein>
<dbReference type="EMBL" id="BOQP01000003">
    <property type="protein sequence ID" value="GIM67062.1"/>
    <property type="molecule type" value="Genomic_DNA"/>
</dbReference>
<evidence type="ECO:0000313" key="1">
    <source>
        <dbReference type="EMBL" id="GIM67062.1"/>
    </source>
</evidence>